<evidence type="ECO:0000256" key="4">
    <source>
        <dbReference type="ARBA" id="ARBA00039025"/>
    </source>
</evidence>
<gene>
    <name evidence="8" type="ORF">A7C91_00145</name>
</gene>
<keyword evidence="1" id="KW-0813">Transport</keyword>
<evidence type="ECO:0000313" key="9">
    <source>
        <dbReference type="Proteomes" id="UP000076969"/>
    </source>
</evidence>
<dbReference type="PANTHER" id="PTHR42781">
    <property type="entry name" value="SPERMIDINE/PUTRESCINE IMPORT ATP-BINDING PROTEIN POTA"/>
    <property type="match status" value="1"/>
</dbReference>
<dbReference type="GO" id="GO:1901238">
    <property type="term" value="F:ABC-type tungstate transporter activity"/>
    <property type="evidence" value="ECO:0007669"/>
    <property type="project" value="UniProtKB-EC"/>
</dbReference>
<dbReference type="InterPro" id="IPR027417">
    <property type="entry name" value="P-loop_NTPase"/>
</dbReference>
<proteinExistence type="inferred from homology"/>
<comment type="subunit">
    <text evidence="3">The complex is composed of two ATP-binding proteins (WtpC), two transmembrane proteins (WtpB) and a solute-binding protein (WtpA).</text>
</comment>
<evidence type="ECO:0000313" key="8">
    <source>
        <dbReference type="EMBL" id="ANF21793.1"/>
    </source>
</evidence>
<feature type="domain" description="ABC transporter" evidence="7">
    <location>
        <begin position="7"/>
        <end position="52"/>
    </location>
</feature>
<comment type="catalytic activity">
    <reaction evidence="6">
        <text>tungstate(in) + ATP + H2O = tungstate(out) + ADP + phosphate + H(+)</text>
        <dbReference type="Rhea" id="RHEA:35027"/>
        <dbReference type="ChEBI" id="CHEBI:15377"/>
        <dbReference type="ChEBI" id="CHEBI:15378"/>
        <dbReference type="ChEBI" id="CHEBI:30616"/>
        <dbReference type="ChEBI" id="CHEBI:43474"/>
        <dbReference type="ChEBI" id="CHEBI:46502"/>
        <dbReference type="ChEBI" id="CHEBI:456216"/>
        <dbReference type="EC" id="7.3.2.6"/>
    </reaction>
</comment>
<evidence type="ECO:0000259" key="7">
    <source>
        <dbReference type="Pfam" id="PF00005"/>
    </source>
</evidence>
<evidence type="ECO:0000256" key="2">
    <source>
        <dbReference type="ARBA" id="ARBA00038307"/>
    </source>
</evidence>
<evidence type="ECO:0000256" key="1">
    <source>
        <dbReference type="ARBA" id="ARBA00022448"/>
    </source>
</evidence>
<dbReference type="KEGG" id="tpie:A7C91_00145"/>
<reference evidence="9" key="1">
    <citation type="journal article" date="2016" name="Syst. Appl. Microbiol.">
        <title>Thermococcus piezophilus sp. nov., a novel hyperthermophilic and piezophilic archaeon with a broad pressure range for growth, isolated from a deepest hydrothermal vent at the Mid-Cayman Rise.</title>
        <authorList>
            <person name="Dalmasso C."/>
            <person name="Oger P."/>
            <person name="Selva G."/>
            <person name="Courtine D."/>
            <person name="L'Haridon S."/>
            <person name="Garlaschelli A."/>
            <person name="Roussel E."/>
            <person name="Miyazaki J."/>
            <person name="Reveillaud J."/>
            <person name="Jebbar M."/>
            <person name="Takai K."/>
            <person name="Maignien L."/>
            <person name="Alain K."/>
        </authorList>
    </citation>
    <scope>NUCLEOTIDE SEQUENCE [LARGE SCALE GENOMIC DNA]</scope>
    <source>
        <strain evidence="9">CDGS</strain>
    </source>
</reference>
<dbReference type="EC" id="7.3.2.6" evidence="4"/>
<dbReference type="Proteomes" id="UP000076969">
    <property type="component" value="Chromosome"/>
</dbReference>
<sequence>MKDKEKIREEVHHIAKLLGIDHLIHRRPTTLSGGEQQRAVIARALVVKPKLYEVFYGIVNRLNVELCHPGHYLGVVNPSPPRWSRT</sequence>
<dbReference type="AlphaFoldDB" id="A0A172WEE5"/>
<protein>
    <recommendedName>
        <fullName evidence="5">Molybdate/tungstate import ATP-binding protein WtpC</fullName>
        <ecNumber evidence="4">7.3.2.6</ecNumber>
    </recommendedName>
</protein>
<dbReference type="PANTHER" id="PTHR42781:SF7">
    <property type="entry name" value="MOLYBDENUM ABC TRANSPORTER, ATP-BINDING PROTEIN"/>
    <property type="match status" value="1"/>
</dbReference>
<evidence type="ECO:0000256" key="3">
    <source>
        <dbReference type="ARBA" id="ARBA00038781"/>
    </source>
</evidence>
<dbReference type="GeneID" id="76832770"/>
<keyword evidence="9" id="KW-1185">Reference proteome</keyword>
<dbReference type="InterPro" id="IPR003439">
    <property type="entry name" value="ABC_transporter-like_ATP-bd"/>
</dbReference>
<dbReference type="Gene3D" id="3.40.50.300">
    <property type="entry name" value="P-loop containing nucleotide triphosphate hydrolases"/>
    <property type="match status" value="1"/>
</dbReference>
<dbReference type="GO" id="GO:0016887">
    <property type="term" value="F:ATP hydrolysis activity"/>
    <property type="evidence" value="ECO:0007669"/>
    <property type="project" value="InterPro"/>
</dbReference>
<dbReference type="GO" id="GO:0005524">
    <property type="term" value="F:ATP binding"/>
    <property type="evidence" value="ECO:0007669"/>
    <property type="project" value="InterPro"/>
</dbReference>
<dbReference type="EMBL" id="CP015520">
    <property type="protein sequence ID" value="ANF21793.1"/>
    <property type="molecule type" value="Genomic_DNA"/>
</dbReference>
<dbReference type="InterPro" id="IPR050093">
    <property type="entry name" value="ABC_SmlMolc_Importer"/>
</dbReference>
<evidence type="ECO:0000256" key="5">
    <source>
        <dbReference type="ARBA" id="ARBA00041133"/>
    </source>
</evidence>
<organism evidence="8 9">
    <name type="scientific">Thermococcus piezophilus</name>
    <dbReference type="NCBI Taxonomy" id="1712654"/>
    <lineage>
        <taxon>Archaea</taxon>
        <taxon>Methanobacteriati</taxon>
        <taxon>Methanobacteriota</taxon>
        <taxon>Thermococci</taxon>
        <taxon>Thermococcales</taxon>
        <taxon>Thermococcaceae</taxon>
        <taxon>Thermococcus</taxon>
    </lineage>
</organism>
<dbReference type="SUPFAM" id="SSF52540">
    <property type="entry name" value="P-loop containing nucleoside triphosphate hydrolases"/>
    <property type="match status" value="1"/>
</dbReference>
<accession>A0A172WEE5</accession>
<dbReference type="RefSeq" id="WP_068663844.1">
    <property type="nucleotide sequence ID" value="NZ_CP015520.1"/>
</dbReference>
<comment type="similarity">
    <text evidence="2">Belongs to the ABC transporter superfamily. Sulfate/tungstate importer (TC 3.A.1.6) family.</text>
</comment>
<name>A0A172WEE5_9EURY</name>
<evidence type="ECO:0000256" key="6">
    <source>
        <dbReference type="ARBA" id="ARBA00047936"/>
    </source>
</evidence>
<dbReference type="Pfam" id="PF00005">
    <property type="entry name" value="ABC_tran"/>
    <property type="match status" value="1"/>
</dbReference>